<dbReference type="AlphaFoldDB" id="A0A4S4KAB8"/>
<keyword evidence="2" id="KW-1185">Reference proteome</keyword>
<evidence type="ECO:0000313" key="1">
    <source>
        <dbReference type="EMBL" id="THG93169.1"/>
    </source>
</evidence>
<accession>A0A4S4KAB8</accession>
<dbReference type="Proteomes" id="UP000309038">
    <property type="component" value="Unassembled WGS sequence"/>
</dbReference>
<organism evidence="1 2">
    <name type="scientific">Hermanssonia centrifuga</name>
    <dbReference type="NCBI Taxonomy" id="98765"/>
    <lineage>
        <taxon>Eukaryota</taxon>
        <taxon>Fungi</taxon>
        <taxon>Dikarya</taxon>
        <taxon>Basidiomycota</taxon>
        <taxon>Agaricomycotina</taxon>
        <taxon>Agaricomycetes</taxon>
        <taxon>Polyporales</taxon>
        <taxon>Meruliaceae</taxon>
        <taxon>Hermanssonia</taxon>
    </lineage>
</organism>
<protein>
    <submittedName>
        <fullName evidence="1">Uncharacterized protein</fullName>
    </submittedName>
</protein>
<comment type="caution">
    <text evidence="1">The sequence shown here is derived from an EMBL/GenBank/DDBJ whole genome shotgun (WGS) entry which is preliminary data.</text>
</comment>
<name>A0A4S4KAB8_9APHY</name>
<dbReference type="EMBL" id="SGPJ01000750">
    <property type="protein sequence ID" value="THG93169.1"/>
    <property type="molecule type" value="Genomic_DNA"/>
</dbReference>
<evidence type="ECO:0000313" key="2">
    <source>
        <dbReference type="Proteomes" id="UP000309038"/>
    </source>
</evidence>
<sequence length="118" mass="13068">MATFQQVFKLLDQTPGLTSYITLQTVLDFVAIVPKLKEAIVHLQDATWVPEDVPSVLPDTVCAFIGGKLGIPLDLVDGMWDGLKIYIWECKLNAKDNEMKPNEFDEIDISLSDALSAS</sequence>
<gene>
    <name evidence="1" type="ORF">EW026_g7994</name>
</gene>
<proteinExistence type="predicted"/>
<reference evidence="1 2" key="1">
    <citation type="submission" date="2019-02" db="EMBL/GenBank/DDBJ databases">
        <title>Genome sequencing of the rare red list fungi Phlebia centrifuga.</title>
        <authorList>
            <person name="Buettner E."/>
            <person name="Kellner H."/>
        </authorList>
    </citation>
    <scope>NUCLEOTIDE SEQUENCE [LARGE SCALE GENOMIC DNA]</scope>
    <source>
        <strain evidence="1 2">DSM 108282</strain>
    </source>
</reference>